<feature type="region of interest" description="Disordered" evidence="2">
    <location>
        <begin position="1"/>
        <end position="40"/>
    </location>
</feature>
<evidence type="ECO:0000259" key="3">
    <source>
        <dbReference type="PROSITE" id="PS50853"/>
    </source>
</evidence>
<dbReference type="PANTHER" id="PTHR23210">
    <property type="entry name" value="ACTIVATING TRANSCRIPTION FACTOR 7 INTERACTING PROTEIN"/>
    <property type="match status" value="1"/>
</dbReference>
<feature type="compositionally biased region" description="Basic and acidic residues" evidence="2">
    <location>
        <begin position="455"/>
        <end position="472"/>
    </location>
</feature>
<dbReference type="Pfam" id="PF16794">
    <property type="entry name" value="fn3_4"/>
    <property type="match status" value="1"/>
</dbReference>
<feature type="region of interest" description="Disordered" evidence="2">
    <location>
        <begin position="734"/>
        <end position="764"/>
    </location>
</feature>
<feature type="compositionally biased region" description="Basic and acidic residues" evidence="2">
    <location>
        <begin position="527"/>
        <end position="540"/>
    </location>
</feature>
<dbReference type="AlphaFoldDB" id="A0ABD0L1X4"/>
<dbReference type="InterPro" id="IPR036116">
    <property type="entry name" value="FN3_sf"/>
</dbReference>
<feature type="compositionally biased region" description="Basic and acidic residues" evidence="2">
    <location>
        <begin position="367"/>
        <end position="397"/>
    </location>
</feature>
<feature type="domain" description="Fibronectin type-III" evidence="3">
    <location>
        <begin position="1117"/>
        <end position="1223"/>
    </location>
</feature>
<proteinExistence type="predicted"/>
<protein>
    <recommendedName>
        <fullName evidence="3">Fibronectin type-III domain-containing protein</fullName>
    </recommendedName>
</protein>
<feature type="compositionally biased region" description="Polar residues" evidence="2">
    <location>
        <begin position="211"/>
        <end position="233"/>
    </location>
</feature>
<dbReference type="EMBL" id="JACVVK020000094">
    <property type="protein sequence ID" value="KAK7493336.1"/>
    <property type="molecule type" value="Genomic_DNA"/>
</dbReference>
<feature type="compositionally biased region" description="Polar residues" evidence="2">
    <location>
        <begin position="500"/>
        <end position="516"/>
    </location>
</feature>
<feature type="compositionally biased region" description="Acidic residues" evidence="2">
    <location>
        <begin position="596"/>
        <end position="609"/>
    </location>
</feature>
<feature type="compositionally biased region" description="Basic and acidic residues" evidence="2">
    <location>
        <begin position="346"/>
        <end position="357"/>
    </location>
</feature>
<comment type="caution">
    <text evidence="4">The sequence shown here is derived from an EMBL/GenBank/DDBJ whole genome shotgun (WGS) entry which is preliminary data.</text>
</comment>
<feature type="compositionally biased region" description="Polar residues" evidence="2">
    <location>
        <begin position="828"/>
        <end position="840"/>
    </location>
</feature>
<dbReference type="PANTHER" id="PTHR23210:SF26">
    <property type="entry name" value="ACTIVATING TRANSCRIPTION FACTOR 7-INTERACTING PROTEIN 1"/>
    <property type="match status" value="1"/>
</dbReference>
<evidence type="ECO:0000313" key="5">
    <source>
        <dbReference type="Proteomes" id="UP001519460"/>
    </source>
</evidence>
<dbReference type="InterPro" id="IPR056565">
    <property type="entry name" value="Fn3_ATF7IP"/>
</dbReference>
<feature type="coiled-coil region" evidence="1">
    <location>
        <begin position="665"/>
        <end position="713"/>
    </location>
</feature>
<evidence type="ECO:0000256" key="2">
    <source>
        <dbReference type="SAM" id="MobiDB-lite"/>
    </source>
</evidence>
<feature type="compositionally biased region" description="Basic and acidic residues" evidence="2">
    <location>
        <begin position="553"/>
        <end position="566"/>
    </location>
</feature>
<feature type="compositionally biased region" description="Polar residues" evidence="2">
    <location>
        <begin position="312"/>
        <end position="333"/>
    </location>
</feature>
<feature type="region of interest" description="Disordered" evidence="2">
    <location>
        <begin position="828"/>
        <end position="872"/>
    </location>
</feature>
<feature type="compositionally biased region" description="Basic and acidic residues" evidence="2">
    <location>
        <begin position="578"/>
        <end position="589"/>
    </location>
</feature>
<dbReference type="SUPFAM" id="SSF49265">
    <property type="entry name" value="Fibronectin type III"/>
    <property type="match status" value="1"/>
</dbReference>
<dbReference type="Gene3D" id="2.60.40.10">
    <property type="entry name" value="Immunoglobulins"/>
    <property type="match status" value="1"/>
</dbReference>
<dbReference type="InterPro" id="IPR003961">
    <property type="entry name" value="FN3_dom"/>
</dbReference>
<feature type="compositionally biased region" description="Basic and acidic residues" evidence="2">
    <location>
        <begin position="170"/>
        <end position="183"/>
    </location>
</feature>
<dbReference type="Proteomes" id="UP001519460">
    <property type="component" value="Unassembled WGS sequence"/>
</dbReference>
<dbReference type="PROSITE" id="PS50853">
    <property type="entry name" value="FN3"/>
    <property type="match status" value="1"/>
</dbReference>
<evidence type="ECO:0000256" key="1">
    <source>
        <dbReference type="SAM" id="Coils"/>
    </source>
</evidence>
<reference evidence="4 5" key="1">
    <citation type="journal article" date="2023" name="Sci. Data">
        <title>Genome assembly of the Korean intertidal mud-creeper Batillaria attramentaria.</title>
        <authorList>
            <person name="Patra A.K."/>
            <person name="Ho P.T."/>
            <person name="Jun S."/>
            <person name="Lee S.J."/>
            <person name="Kim Y."/>
            <person name="Won Y.J."/>
        </authorList>
    </citation>
    <scope>NUCLEOTIDE SEQUENCE [LARGE SCALE GENOMIC DNA]</scope>
    <source>
        <strain evidence="4">Wonlab-2016</strain>
    </source>
</reference>
<feature type="compositionally biased region" description="Polar residues" evidence="2">
    <location>
        <begin position="739"/>
        <end position="748"/>
    </location>
</feature>
<organism evidence="4 5">
    <name type="scientific">Batillaria attramentaria</name>
    <dbReference type="NCBI Taxonomy" id="370345"/>
    <lineage>
        <taxon>Eukaryota</taxon>
        <taxon>Metazoa</taxon>
        <taxon>Spiralia</taxon>
        <taxon>Lophotrochozoa</taxon>
        <taxon>Mollusca</taxon>
        <taxon>Gastropoda</taxon>
        <taxon>Caenogastropoda</taxon>
        <taxon>Sorbeoconcha</taxon>
        <taxon>Cerithioidea</taxon>
        <taxon>Batillariidae</taxon>
        <taxon>Batillaria</taxon>
    </lineage>
</organism>
<dbReference type="InterPro" id="IPR013783">
    <property type="entry name" value="Ig-like_fold"/>
</dbReference>
<evidence type="ECO:0000313" key="4">
    <source>
        <dbReference type="EMBL" id="KAK7493336.1"/>
    </source>
</evidence>
<accession>A0ABD0L1X4</accession>
<feature type="compositionally biased region" description="Basic and acidic residues" evidence="2">
    <location>
        <begin position="407"/>
        <end position="447"/>
    </location>
</feature>
<dbReference type="InterPro" id="IPR026085">
    <property type="entry name" value="ATF7-int"/>
</dbReference>
<feature type="compositionally biased region" description="Basic and acidic residues" evidence="2">
    <location>
        <begin position="95"/>
        <end position="104"/>
    </location>
</feature>
<keyword evidence="1" id="KW-0175">Coiled coil</keyword>
<feature type="compositionally biased region" description="Polar residues" evidence="2">
    <location>
        <begin position="1"/>
        <end position="12"/>
    </location>
</feature>
<feature type="region of interest" description="Disordered" evidence="2">
    <location>
        <begin position="78"/>
        <end position="641"/>
    </location>
</feature>
<feature type="compositionally biased region" description="Basic and acidic residues" evidence="2">
    <location>
        <begin position="302"/>
        <end position="311"/>
    </location>
</feature>
<gene>
    <name evidence="4" type="ORF">BaRGS_00015462</name>
</gene>
<feature type="region of interest" description="Disordered" evidence="2">
    <location>
        <begin position="1078"/>
        <end position="1124"/>
    </location>
</feature>
<name>A0ABD0L1X4_9CAEN</name>
<feature type="compositionally biased region" description="Basic and acidic residues" evidence="2">
    <location>
        <begin position="272"/>
        <end position="287"/>
    </location>
</feature>
<keyword evidence="5" id="KW-1185">Reference proteome</keyword>
<dbReference type="CDD" id="cd00063">
    <property type="entry name" value="FN3"/>
    <property type="match status" value="1"/>
</dbReference>
<feature type="compositionally biased region" description="Basic and acidic residues" evidence="2">
    <location>
        <begin position="153"/>
        <end position="163"/>
    </location>
</feature>
<feature type="compositionally biased region" description="Polar residues" evidence="2">
    <location>
        <begin position="130"/>
        <end position="139"/>
    </location>
</feature>
<sequence>MNVARKSTTKLPQNWARIRPKSDETDSGLGPADSSEFQDATKDNFQEVLFNLKALNGSSDILDSGASDLKDAQKVLKSVQKEDGNKNVASPSKQNGEKLEKECDILDQNDSIVKTSDQSVKNGNLKGLAQMTSAKGSQSGEDEEEDVVMLLSEDDKTETKESQESVAKGPPKEQQKGGSKEGSADAVPKDSNSTGVKKKHPLQIGAKVRNTVHSIVSKLVQSGNPDVNSLITKTKSEDSQDSISSTSGDIDRSPLPTHHGKGNLFDNLDFDLSDKDGRSEKTSFTKDEDGDQAVPQKNHKVPVKEEQDKARSQGSDAATGSAQKVENSSSQGCDLSELVTDSFENTESKVKDRKAVDELEATASDKVVCETKNADDVSEKVESAEKKGAGETEKTESVGEDASVTDKTGDTVDAIKDCAESGGDPKVKGDREGIDVVEKTEADESKFTADSVNNHADDSVEMVEKHLDEKSENSGIAPDDSGTQPQSVCESGDGKLDKLSSIQKVTNSDASVSSPVVDTGTAEPMDTSDKSDSTKNDNRGSPDSAGECGDSVKLTDSERKRQHEAGSESDDSQIPKRSRLDEVIGKLGERVCIPSEAEENDSYDYEDSFPGDSESVEKQSEEASEAASASEGEEDKTAVSKSTIIQMTSKELEAMVRSKVKAHMAQQQVAELRTLRLRVVELQQAQDEWRQKAKDLERQVLDLTVLQQRLEKRKAHTAALRSITTRNFGVQVNEDKLRSNTPQKNTAPKTPPVPAGGASVGPVTPPAMGIPSVAWPTSPQPFGQPLVAPSSLSTVPSSTKVTTITIGGPLGSRNTSVAQLLSQTARMPTAASSVSTTNSRPALGRPPVPGMKAQAPTATQPPGSSAPKAIPAATAPPASSLVLVNAQTGMSVVSKGLAATAVSGPAILTTAPGTTNVPSTIKFIDLTTEDDPGASKQYGKPMAPSAGQVRGMVPQQVVRQISPMSQGVPGSTSTILLSSAAGTQIVGTQNLPRPPGMYQVVTIPNTQQLRPGSLVTVVPGQPGLVRPGAATSVSTVQVPPGMTIVRPALGVGAPVRPGSQAVASPARMPVTVSTLPPAAAPVQQDSSTSTTVSRAPKSVHPAPPPPAVSRNVPGETKPVPPRPGLKISRVKQGIVLSWNMTLPSDCIEIASYQLYAYQETSASPQTSLWKKVGDVKALPLPMACTLTQFQDGNKYHFAVRAVDIHGRTGSFSEPAFIFLSKNSSS</sequence>
<feature type="compositionally biased region" description="Polar residues" evidence="2">
    <location>
        <begin position="108"/>
        <end position="122"/>
    </location>
</feature>